<dbReference type="PROSITE" id="PS50994">
    <property type="entry name" value="INTEGRASE"/>
    <property type="match status" value="1"/>
</dbReference>
<proteinExistence type="predicted"/>
<sequence>MLLPPTISAPVTIFEKVFVDVMFMHPHSKNYGYIVCAKDDLTGVVEASPLINNNSKELAKFFWEKIYCRYGAIGQVVTDNGSEVKGAFEILIRKLNIPHVRVSPYNKRAGGVVERGHFILREAIVKACPKRAKDGQIKNWHKHIDAAVFADRVTISSVTGYSPYFLLHGVEPLLPFDLLEATFMVEGFRSGMTTSDLLALRIQQLSRHASDLAKAADALKAARLNSREQFIKRFEHRLLKSEYSPGDLVLVQNSQLEMTVNRFKTHPRYLGPYEVERRTQGGSYKLKELDGTLLQKNVAAFRLYPYISRNGPEFQKLTQESNHLTDPSQYAEETSRVEEDSESEWDQVD</sequence>
<feature type="region of interest" description="Disordered" evidence="2">
    <location>
        <begin position="318"/>
        <end position="349"/>
    </location>
</feature>
<gene>
    <name evidence="4" type="ORF">ARMOST_20203</name>
</gene>
<dbReference type="GO" id="GO:0003723">
    <property type="term" value="F:RNA binding"/>
    <property type="evidence" value="ECO:0007669"/>
    <property type="project" value="UniProtKB-KW"/>
</dbReference>
<evidence type="ECO:0000256" key="2">
    <source>
        <dbReference type="SAM" id="MobiDB-lite"/>
    </source>
</evidence>
<dbReference type="OMA" id="YMIVELD"/>
<dbReference type="InterPro" id="IPR050951">
    <property type="entry name" value="Retrovirus_Pol_polyprotein"/>
</dbReference>
<feature type="compositionally biased region" description="Polar residues" evidence="2">
    <location>
        <begin position="318"/>
        <end position="332"/>
    </location>
</feature>
<evidence type="ECO:0000313" key="5">
    <source>
        <dbReference type="Proteomes" id="UP000219338"/>
    </source>
</evidence>
<dbReference type="STRING" id="47428.A0A284S6Q1"/>
<evidence type="ECO:0000256" key="1">
    <source>
        <dbReference type="ARBA" id="ARBA00022884"/>
    </source>
</evidence>
<feature type="domain" description="Integrase catalytic" evidence="3">
    <location>
        <begin position="6"/>
        <end position="171"/>
    </location>
</feature>
<feature type="compositionally biased region" description="Acidic residues" evidence="2">
    <location>
        <begin position="339"/>
        <end position="349"/>
    </location>
</feature>
<dbReference type="SUPFAM" id="SSF53098">
    <property type="entry name" value="Ribonuclease H-like"/>
    <property type="match status" value="1"/>
</dbReference>
<accession>A0A284S6Q1</accession>
<dbReference type="AlphaFoldDB" id="A0A284S6Q1"/>
<dbReference type="Gene3D" id="3.30.420.10">
    <property type="entry name" value="Ribonuclease H-like superfamily/Ribonuclease H"/>
    <property type="match status" value="1"/>
</dbReference>
<dbReference type="InterPro" id="IPR001584">
    <property type="entry name" value="Integrase_cat-core"/>
</dbReference>
<dbReference type="GO" id="GO:0015074">
    <property type="term" value="P:DNA integration"/>
    <property type="evidence" value="ECO:0007669"/>
    <property type="project" value="InterPro"/>
</dbReference>
<dbReference type="InterPro" id="IPR012337">
    <property type="entry name" value="RNaseH-like_sf"/>
</dbReference>
<dbReference type="PANTHER" id="PTHR37984:SF5">
    <property type="entry name" value="PROTEIN NYNRIN-LIKE"/>
    <property type="match status" value="1"/>
</dbReference>
<name>A0A284S6Q1_ARMOS</name>
<organism evidence="4 5">
    <name type="scientific">Armillaria ostoyae</name>
    <name type="common">Armillaria root rot fungus</name>
    <dbReference type="NCBI Taxonomy" id="47428"/>
    <lineage>
        <taxon>Eukaryota</taxon>
        <taxon>Fungi</taxon>
        <taxon>Dikarya</taxon>
        <taxon>Basidiomycota</taxon>
        <taxon>Agaricomycotina</taxon>
        <taxon>Agaricomycetes</taxon>
        <taxon>Agaricomycetidae</taxon>
        <taxon>Agaricales</taxon>
        <taxon>Marasmiineae</taxon>
        <taxon>Physalacriaceae</taxon>
        <taxon>Armillaria</taxon>
    </lineage>
</organism>
<dbReference type="EMBL" id="FUEG01000036">
    <property type="protein sequence ID" value="SJL16674.1"/>
    <property type="molecule type" value="Genomic_DNA"/>
</dbReference>
<dbReference type="GO" id="GO:0005634">
    <property type="term" value="C:nucleus"/>
    <property type="evidence" value="ECO:0007669"/>
    <property type="project" value="UniProtKB-ARBA"/>
</dbReference>
<evidence type="ECO:0000313" key="4">
    <source>
        <dbReference type="EMBL" id="SJL16674.1"/>
    </source>
</evidence>
<reference evidence="5" key="1">
    <citation type="journal article" date="2017" name="Nat. Ecol. Evol.">
        <title>Genome expansion and lineage-specific genetic innovations in the forest pathogenic fungi Armillaria.</title>
        <authorList>
            <person name="Sipos G."/>
            <person name="Prasanna A.N."/>
            <person name="Walter M.C."/>
            <person name="O'Connor E."/>
            <person name="Balint B."/>
            <person name="Krizsan K."/>
            <person name="Kiss B."/>
            <person name="Hess J."/>
            <person name="Varga T."/>
            <person name="Slot J."/>
            <person name="Riley R."/>
            <person name="Boka B."/>
            <person name="Rigling D."/>
            <person name="Barry K."/>
            <person name="Lee J."/>
            <person name="Mihaltcheva S."/>
            <person name="LaButti K."/>
            <person name="Lipzen A."/>
            <person name="Waldron R."/>
            <person name="Moloney N.M."/>
            <person name="Sperisen C."/>
            <person name="Kredics L."/>
            <person name="Vagvoelgyi C."/>
            <person name="Patrignani A."/>
            <person name="Fitzpatrick D."/>
            <person name="Nagy I."/>
            <person name="Doyle S."/>
            <person name="Anderson J.B."/>
            <person name="Grigoriev I.V."/>
            <person name="Gueldener U."/>
            <person name="Muensterkoetter M."/>
            <person name="Nagy L.G."/>
        </authorList>
    </citation>
    <scope>NUCLEOTIDE SEQUENCE [LARGE SCALE GENOMIC DNA]</scope>
    <source>
        <strain evidence="5">C18/9</strain>
    </source>
</reference>
<keyword evidence="1" id="KW-0694">RNA-binding</keyword>
<dbReference type="InterPro" id="IPR036397">
    <property type="entry name" value="RNaseH_sf"/>
</dbReference>
<dbReference type="Proteomes" id="UP000219338">
    <property type="component" value="Unassembled WGS sequence"/>
</dbReference>
<protein>
    <recommendedName>
        <fullName evidence="3">Integrase catalytic domain-containing protein</fullName>
    </recommendedName>
</protein>
<dbReference type="OrthoDB" id="446925at2759"/>
<evidence type="ECO:0000259" key="3">
    <source>
        <dbReference type="PROSITE" id="PS50994"/>
    </source>
</evidence>
<keyword evidence="5" id="KW-1185">Reference proteome</keyword>
<dbReference type="PANTHER" id="PTHR37984">
    <property type="entry name" value="PROTEIN CBG26694"/>
    <property type="match status" value="1"/>
</dbReference>